<dbReference type="AlphaFoldDB" id="G7KWP6"/>
<evidence type="ECO:0000256" key="2">
    <source>
        <dbReference type="ARBA" id="ARBA00005927"/>
    </source>
</evidence>
<dbReference type="GO" id="GO:0016192">
    <property type="term" value="P:vesicle-mediated transport"/>
    <property type="evidence" value="ECO:0007669"/>
    <property type="project" value="UniProtKB-KW"/>
</dbReference>
<dbReference type="STRING" id="3880.G7KWP6"/>
<sequence>MIEIYLGIDYSIKDLDVNVADPEAMNIPRRELYEYSKLLGSSQFIFHSFQPYKLIYAYMLVEVGKVLLKKKLEILRGDPSNRKLNRSGYNLLFAEQHARLKLLLGEL</sequence>
<keyword evidence="3" id="KW-0813">Transport</keyword>
<evidence type="ECO:0000256" key="1">
    <source>
        <dbReference type="ARBA" id="ARBA00004240"/>
    </source>
</evidence>
<evidence type="ECO:0000313" key="8">
    <source>
        <dbReference type="EnsemblPlants" id="AES77226"/>
    </source>
</evidence>
<evidence type="ECO:0000256" key="5">
    <source>
        <dbReference type="ARBA" id="ARBA00022892"/>
    </source>
</evidence>
<dbReference type="HOGENOM" id="CLU_2213862_0_0_1"/>
<accession>G7KWP6</accession>
<reference evidence="7 9" key="1">
    <citation type="journal article" date="2011" name="Nature">
        <title>The Medicago genome provides insight into the evolution of rhizobial symbioses.</title>
        <authorList>
            <person name="Young N.D."/>
            <person name="Debelle F."/>
            <person name="Oldroyd G.E."/>
            <person name="Geurts R."/>
            <person name="Cannon S.B."/>
            <person name="Udvardi M.K."/>
            <person name="Benedito V.A."/>
            <person name="Mayer K.F."/>
            <person name="Gouzy J."/>
            <person name="Schoof H."/>
            <person name="Van de Peer Y."/>
            <person name="Proost S."/>
            <person name="Cook D.R."/>
            <person name="Meyers B.C."/>
            <person name="Spannagl M."/>
            <person name="Cheung F."/>
            <person name="De Mita S."/>
            <person name="Krishnakumar V."/>
            <person name="Gundlach H."/>
            <person name="Zhou S."/>
            <person name="Mudge J."/>
            <person name="Bharti A.K."/>
            <person name="Murray J.D."/>
            <person name="Naoumkina M.A."/>
            <person name="Rosen B."/>
            <person name="Silverstein K.A."/>
            <person name="Tang H."/>
            <person name="Rombauts S."/>
            <person name="Zhao P.X."/>
            <person name="Zhou P."/>
            <person name="Barbe V."/>
            <person name="Bardou P."/>
            <person name="Bechner M."/>
            <person name="Bellec A."/>
            <person name="Berger A."/>
            <person name="Berges H."/>
            <person name="Bidwell S."/>
            <person name="Bisseling T."/>
            <person name="Choisne N."/>
            <person name="Couloux A."/>
            <person name="Denny R."/>
            <person name="Deshpande S."/>
            <person name="Dai X."/>
            <person name="Doyle J.J."/>
            <person name="Dudez A.M."/>
            <person name="Farmer A.D."/>
            <person name="Fouteau S."/>
            <person name="Franken C."/>
            <person name="Gibelin C."/>
            <person name="Gish J."/>
            <person name="Goldstein S."/>
            <person name="Gonzalez A.J."/>
            <person name="Green P.J."/>
            <person name="Hallab A."/>
            <person name="Hartog M."/>
            <person name="Hua A."/>
            <person name="Humphray S.J."/>
            <person name="Jeong D.H."/>
            <person name="Jing Y."/>
            <person name="Jocker A."/>
            <person name="Kenton S.M."/>
            <person name="Kim D.J."/>
            <person name="Klee K."/>
            <person name="Lai H."/>
            <person name="Lang C."/>
            <person name="Lin S."/>
            <person name="Macmil S.L."/>
            <person name="Magdelenat G."/>
            <person name="Matthews L."/>
            <person name="McCorrison J."/>
            <person name="Monaghan E.L."/>
            <person name="Mun J.H."/>
            <person name="Najar F.Z."/>
            <person name="Nicholson C."/>
            <person name="Noirot C."/>
            <person name="O'Bleness M."/>
            <person name="Paule C.R."/>
            <person name="Poulain J."/>
            <person name="Prion F."/>
            <person name="Qin B."/>
            <person name="Qu C."/>
            <person name="Retzel E.F."/>
            <person name="Riddle C."/>
            <person name="Sallet E."/>
            <person name="Samain S."/>
            <person name="Samson N."/>
            <person name="Sanders I."/>
            <person name="Saurat O."/>
            <person name="Scarpelli C."/>
            <person name="Schiex T."/>
            <person name="Segurens B."/>
            <person name="Severin A.J."/>
            <person name="Sherrier D.J."/>
            <person name="Shi R."/>
            <person name="Sims S."/>
            <person name="Singer S.R."/>
            <person name="Sinharoy S."/>
            <person name="Sterck L."/>
            <person name="Viollet A."/>
            <person name="Wang B.B."/>
            <person name="Wang K."/>
            <person name="Wang M."/>
            <person name="Wang X."/>
            <person name="Warfsmann J."/>
            <person name="Weissenbach J."/>
            <person name="White D.D."/>
            <person name="White J.D."/>
            <person name="Wiley G.B."/>
            <person name="Wincker P."/>
            <person name="Xing Y."/>
            <person name="Yang L."/>
            <person name="Yao Z."/>
            <person name="Ying F."/>
            <person name="Zhai J."/>
            <person name="Zhou L."/>
            <person name="Zuber A."/>
            <person name="Denarie J."/>
            <person name="Dixon R.A."/>
            <person name="May G.D."/>
            <person name="Schwartz D.C."/>
            <person name="Rogers J."/>
            <person name="Quetier F."/>
            <person name="Town C.D."/>
            <person name="Roe B.A."/>
        </authorList>
    </citation>
    <scope>NUCLEOTIDE SEQUENCE [LARGE SCALE GENOMIC DNA]</scope>
    <source>
        <strain evidence="7">A17</strain>
        <strain evidence="8 9">cv. Jemalong A17</strain>
    </source>
</reference>
<protein>
    <recommendedName>
        <fullName evidence="6">Sec16 Sec23-binding domain-containing protein</fullName>
    </recommendedName>
</protein>
<keyword evidence="4" id="KW-0256">Endoplasmic reticulum</keyword>
<evidence type="ECO:0000256" key="4">
    <source>
        <dbReference type="ARBA" id="ARBA00022824"/>
    </source>
</evidence>
<reference evidence="7 9" key="2">
    <citation type="journal article" date="2014" name="BMC Genomics">
        <title>An improved genome release (version Mt4.0) for the model legume Medicago truncatula.</title>
        <authorList>
            <person name="Tang H."/>
            <person name="Krishnakumar V."/>
            <person name="Bidwell S."/>
            <person name="Rosen B."/>
            <person name="Chan A."/>
            <person name="Zhou S."/>
            <person name="Gentzbittel L."/>
            <person name="Childs K.L."/>
            <person name="Yandell M."/>
            <person name="Gundlach H."/>
            <person name="Mayer K.F."/>
            <person name="Schwartz D.C."/>
            <person name="Town C.D."/>
        </authorList>
    </citation>
    <scope>GENOME REANNOTATION</scope>
    <source>
        <strain evidence="8 9">cv. Jemalong A17</strain>
    </source>
</reference>
<dbReference type="InterPro" id="IPR024298">
    <property type="entry name" value="Sec16_Sec23-bd"/>
</dbReference>
<dbReference type="PANTHER" id="PTHR13402">
    <property type="entry name" value="RGPR-RELATED"/>
    <property type="match status" value="1"/>
</dbReference>
<evidence type="ECO:0000259" key="6">
    <source>
        <dbReference type="Pfam" id="PF12931"/>
    </source>
</evidence>
<comment type="similarity">
    <text evidence="2">Belongs to the SEC16 family.</text>
</comment>
<name>G7KWP6_MEDTR</name>
<dbReference type="EMBL" id="CM001223">
    <property type="protein sequence ID" value="AES77226.1"/>
    <property type="molecule type" value="Genomic_DNA"/>
</dbReference>
<organism evidence="7 9">
    <name type="scientific">Medicago truncatula</name>
    <name type="common">Barrel medic</name>
    <name type="synonym">Medicago tribuloides</name>
    <dbReference type="NCBI Taxonomy" id="3880"/>
    <lineage>
        <taxon>Eukaryota</taxon>
        <taxon>Viridiplantae</taxon>
        <taxon>Streptophyta</taxon>
        <taxon>Embryophyta</taxon>
        <taxon>Tracheophyta</taxon>
        <taxon>Spermatophyta</taxon>
        <taxon>Magnoliopsida</taxon>
        <taxon>eudicotyledons</taxon>
        <taxon>Gunneridae</taxon>
        <taxon>Pentapetalae</taxon>
        <taxon>rosids</taxon>
        <taxon>fabids</taxon>
        <taxon>Fabales</taxon>
        <taxon>Fabaceae</taxon>
        <taxon>Papilionoideae</taxon>
        <taxon>50 kb inversion clade</taxon>
        <taxon>NPAAA clade</taxon>
        <taxon>Hologalegina</taxon>
        <taxon>IRL clade</taxon>
        <taxon>Trifolieae</taxon>
        <taxon>Medicago</taxon>
    </lineage>
</organism>
<reference evidence="8" key="3">
    <citation type="submission" date="2015-04" db="UniProtKB">
        <authorList>
            <consortium name="EnsemblPlants"/>
        </authorList>
    </citation>
    <scope>IDENTIFICATION</scope>
    <source>
        <strain evidence="8">cv. Jemalong A17</strain>
    </source>
</reference>
<keyword evidence="9" id="KW-1185">Reference proteome</keyword>
<dbReference type="eggNOG" id="KOG1913">
    <property type="taxonomic scope" value="Eukaryota"/>
</dbReference>
<dbReference type="EnsemblPlants" id="AES77226">
    <property type="protein sequence ID" value="AES77226"/>
    <property type="gene ID" value="MTR_7g005960"/>
</dbReference>
<comment type="subcellular location">
    <subcellularLocation>
        <location evidence="1">Endoplasmic reticulum</location>
    </subcellularLocation>
</comment>
<feature type="domain" description="Sec16 Sec23-binding" evidence="6">
    <location>
        <begin position="25"/>
        <end position="66"/>
    </location>
</feature>
<evidence type="ECO:0000313" key="7">
    <source>
        <dbReference type="EMBL" id="AES77226.1"/>
    </source>
</evidence>
<dbReference type="PaxDb" id="3880-AES77226"/>
<keyword evidence="5" id="KW-0931">ER-Golgi transport</keyword>
<evidence type="ECO:0000313" key="9">
    <source>
        <dbReference type="Proteomes" id="UP000002051"/>
    </source>
</evidence>
<dbReference type="Proteomes" id="UP000002051">
    <property type="component" value="Unassembled WGS sequence"/>
</dbReference>
<dbReference type="PANTHER" id="PTHR13402:SF6">
    <property type="entry name" value="SECRETORY 16, ISOFORM I"/>
    <property type="match status" value="1"/>
</dbReference>
<gene>
    <name evidence="7" type="ordered locus">MTR_7g005960</name>
</gene>
<dbReference type="Pfam" id="PF12931">
    <property type="entry name" value="TPR_Sec16"/>
    <property type="match status" value="1"/>
</dbReference>
<evidence type="ECO:0000256" key="3">
    <source>
        <dbReference type="ARBA" id="ARBA00022448"/>
    </source>
</evidence>
<proteinExistence type="inferred from homology"/>
<dbReference type="GO" id="GO:0005783">
    <property type="term" value="C:endoplasmic reticulum"/>
    <property type="evidence" value="ECO:0007669"/>
    <property type="project" value="UniProtKB-SubCell"/>
</dbReference>